<evidence type="ECO:0000313" key="3">
    <source>
        <dbReference type="Proteomes" id="UP001396334"/>
    </source>
</evidence>
<accession>A0ABR2TY38</accession>
<organism evidence="2 3">
    <name type="scientific">Hibiscus sabdariffa</name>
    <name type="common">roselle</name>
    <dbReference type="NCBI Taxonomy" id="183260"/>
    <lineage>
        <taxon>Eukaryota</taxon>
        <taxon>Viridiplantae</taxon>
        <taxon>Streptophyta</taxon>
        <taxon>Embryophyta</taxon>
        <taxon>Tracheophyta</taxon>
        <taxon>Spermatophyta</taxon>
        <taxon>Magnoliopsida</taxon>
        <taxon>eudicotyledons</taxon>
        <taxon>Gunneridae</taxon>
        <taxon>Pentapetalae</taxon>
        <taxon>rosids</taxon>
        <taxon>malvids</taxon>
        <taxon>Malvales</taxon>
        <taxon>Malvaceae</taxon>
        <taxon>Malvoideae</taxon>
        <taxon>Hibiscus</taxon>
    </lineage>
</organism>
<feature type="compositionally biased region" description="Polar residues" evidence="1">
    <location>
        <begin position="1"/>
        <end position="21"/>
    </location>
</feature>
<feature type="region of interest" description="Disordered" evidence="1">
    <location>
        <begin position="1"/>
        <end position="32"/>
    </location>
</feature>
<proteinExistence type="predicted"/>
<evidence type="ECO:0000256" key="1">
    <source>
        <dbReference type="SAM" id="MobiDB-lite"/>
    </source>
</evidence>
<dbReference type="EMBL" id="JBBPBN010000004">
    <property type="protein sequence ID" value="KAK9042390.1"/>
    <property type="molecule type" value="Genomic_DNA"/>
</dbReference>
<protein>
    <submittedName>
        <fullName evidence="2">Uncharacterized protein</fullName>
    </submittedName>
</protein>
<reference evidence="2 3" key="1">
    <citation type="journal article" date="2024" name="G3 (Bethesda)">
        <title>Genome assembly of Hibiscus sabdariffa L. provides insights into metabolisms of medicinal natural products.</title>
        <authorList>
            <person name="Kim T."/>
        </authorList>
    </citation>
    <scope>NUCLEOTIDE SEQUENCE [LARGE SCALE GENOMIC DNA]</scope>
    <source>
        <strain evidence="2">TK-2024</strain>
        <tissue evidence="2">Old leaves</tissue>
    </source>
</reference>
<keyword evidence="3" id="KW-1185">Reference proteome</keyword>
<evidence type="ECO:0000313" key="2">
    <source>
        <dbReference type="EMBL" id="KAK9042390.1"/>
    </source>
</evidence>
<comment type="caution">
    <text evidence="2">The sequence shown here is derived from an EMBL/GenBank/DDBJ whole genome shotgun (WGS) entry which is preliminary data.</text>
</comment>
<gene>
    <name evidence="2" type="ORF">V6N11_017465</name>
</gene>
<name>A0ABR2TY38_9ROSI</name>
<sequence length="78" mass="8516">MLSSLAKQLNIKVSSPGQSKKQGGRRSRAESARSMLFPCFPSSKILARNPCVQNNKATTLRGGEVDNPLLQLQRSIFA</sequence>
<dbReference type="Proteomes" id="UP001396334">
    <property type="component" value="Unassembled WGS sequence"/>
</dbReference>